<keyword evidence="4" id="KW-1185">Reference proteome</keyword>
<feature type="region of interest" description="Disordered" evidence="1">
    <location>
        <begin position="1"/>
        <end position="537"/>
    </location>
</feature>
<evidence type="ECO:0000256" key="1">
    <source>
        <dbReference type="SAM" id="MobiDB-lite"/>
    </source>
</evidence>
<feature type="compositionally biased region" description="Pro residues" evidence="1">
    <location>
        <begin position="64"/>
        <end position="77"/>
    </location>
</feature>
<keyword evidence="2" id="KW-1133">Transmembrane helix</keyword>
<feature type="compositionally biased region" description="Basic and acidic residues" evidence="1">
    <location>
        <begin position="144"/>
        <end position="159"/>
    </location>
</feature>
<organism evidence="3 4">
    <name type="scientific">Nocardia mangyaensis</name>
    <dbReference type="NCBI Taxonomy" id="2213200"/>
    <lineage>
        <taxon>Bacteria</taxon>
        <taxon>Bacillati</taxon>
        <taxon>Actinomycetota</taxon>
        <taxon>Actinomycetes</taxon>
        <taxon>Mycobacteriales</taxon>
        <taxon>Nocardiaceae</taxon>
        <taxon>Nocardia</taxon>
    </lineage>
</organism>
<feature type="compositionally biased region" description="Acidic residues" evidence="1">
    <location>
        <begin position="496"/>
        <end position="520"/>
    </location>
</feature>
<name>A0A1J0VZF4_9NOCA</name>
<feature type="compositionally biased region" description="Polar residues" evidence="1">
    <location>
        <begin position="44"/>
        <end position="58"/>
    </location>
</feature>
<feature type="transmembrane region" description="Helical" evidence="2">
    <location>
        <begin position="633"/>
        <end position="653"/>
    </location>
</feature>
<evidence type="ECO:0000256" key="2">
    <source>
        <dbReference type="SAM" id="Phobius"/>
    </source>
</evidence>
<dbReference type="EMBL" id="CP018082">
    <property type="protein sequence ID" value="APE37402.1"/>
    <property type="molecule type" value="Genomic_DNA"/>
</dbReference>
<proteinExistence type="predicted"/>
<feature type="compositionally biased region" description="Low complexity" evidence="1">
    <location>
        <begin position="82"/>
        <end position="91"/>
    </location>
</feature>
<feature type="transmembrane region" description="Helical" evidence="2">
    <location>
        <begin position="659"/>
        <end position="681"/>
    </location>
</feature>
<gene>
    <name evidence="3" type="ORF">BOX37_29630</name>
</gene>
<keyword evidence="2" id="KW-0472">Membrane</keyword>
<protein>
    <recommendedName>
        <fullName evidence="5">FUSC family protein</fullName>
    </recommendedName>
</protein>
<feature type="compositionally biased region" description="Polar residues" evidence="1">
    <location>
        <begin position="260"/>
        <end position="270"/>
    </location>
</feature>
<evidence type="ECO:0000313" key="4">
    <source>
        <dbReference type="Proteomes" id="UP000183810"/>
    </source>
</evidence>
<feature type="compositionally biased region" description="Low complexity" evidence="1">
    <location>
        <begin position="325"/>
        <end position="336"/>
    </location>
</feature>
<dbReference type="AlphaFoldDB" id="A0A1J0VZF4"/>
<evidence type="ECO:0000313" key="3">
    <source>
        <dbReference type="EMBL" id="APE37402.1"/>
    </source>
</evidence>
<evidence type="ECO:0008006" key="5">
    <source>
        <dbReference type="Google" id="ProtNLM"/>
    </source>
</evidence>
<keyword evidence="2" id="KW-0812">Transmembrane</keyword>
<feature type="compositionally biased region" description="Basic and acidic residues" evidence="1">
    <location>
        <begin position="462"/>
        <end position="478"/>
    </location>
</feature>
<feature type="compositionally biased region" description="Acidic residues" evidence="1">
    <location>
        <begin position="479"/>
        <end position="488"/>
    </location>
</feature>
<dbReference type="RefSeq" id="WP_071930569.1">
    <property type="nucleotide sequence ID" value="NZ_CP018082.1"/>
</dbReference>
<sequence length="684" mass="70152">MSGEDSKQLSVAELLARNAAQGSAPPSSGGGGRRRRSGRGLSVTDLTGENATVRSGPSSHAAPAPEPAAPEPAPTYVPEPTSYEPPASYQPAPYPPPGPAEPVFSPVSDPIARVDPNSRFSAPDPRDPLGMGGSASDPFGPYRAEARDSGTRTHGRGPDRLGAPGTGSQPVDPGIAELFGSGAIPAVPGSGGGRRRKPDPEDEPTPFPEPPPATGGRAARRRAAEAAEDAAEPWSPAPGYGPNGYDAFGPADAPQAFNGAGTTDPLSSFNGRGVDPGHGRIGGPAPDRAAGLNGFPGAGPTPSFNGFPGAEPASGFGGFPGAGPAPGLNGVPGNAPSSGRNGFPGGEPAAGFNDYPGADRGSGFNGFPASAADAAQAFHHAPGVDDPQVPGDQRPSLERRRSSGKSGGLPSWSARRHRPATKAPESGGFPTAAWSPVSQEQPLVAGQSVAGDLLRQQADQGADARTEVYRVGDKRGAEPDTDDYAESDYVDRDYADNDYSDADYADGEYDDTDYDDYDYEPEPKPTRASRRAATKAAASKVARRAKSRAARGMAGSMAISRLRRGGDADGDESTSRVSGSRALARVSRLTGGGSAESDNRRQWLILAGQSAGAAVAGMLLFKGFETLWETMHWVALALAMVVILGLVALVRVLRRTDDILSTVIAVVVGVFVTLGPLAFLLSTS</sequence>
<feature type="compositionally biased region" description="Low complexity" evidence="1">
    <location>
        <begin position="367"/>
        <end position="381"/>
    </location>
</feature>
<dbReference type="KEGG" id="nsl:BOX37_29630"/>
<reference evidence="3" key="1">
    <citation type="submission" date="2016-11" db="EMBL/GenBank/DDBJ databases">
        <authorList>
            <person name="Jaros S."/>
            <person name="Januszkiewicz K."/>
            <person name="Wedrychowicz H."/>
        </authorList>
    </citation>
    <scope>NUCLEOTIDE SEQUENCE [LARGE SCALE GENOMIC DNA]</scope>
    <source>
        <strain evidence="3">Y48</strain>
    </source>
</reference>
<accession>A0A1J0VZF4</accession>
<dbReference type="Proteomes" id="UP000183810">
    <property type="component" value="Chromosome"/>
</dbReference>